<dbReference type="Proteomes" id="UP001060085">
    <property type="component" value="Linkage Group LG06"/>
</dbReference>
<dbReference type="EMBL" id="CM044706">
    <property type="protein sequence ID" value="KAI5656983.1"/>
    <property type="molecule type" value="Genomic_DNA"/>
</dbReference>
<gene>
    <name evidence="1" type="ORF">M9H77_25776</name>
</gene>
<evidence type="ECO:0000313" key="2">
    <source>
        <dbReference type="Proteomes" id="UP001060085"/>
    </source>
</evidence>
<evidence type="ECO:0000313" key="1">
    <source>
        <dbReference type="EMBL" id="KAI5656983.1"/>
    </source>
</evidence>
<reference evidence="2" key="1">
    <citation type="journal article" date="2023" name="Nat. Plants">
        <title>Single-cell RNA sequencing provides a high-resolution roadmap for understanding the multicellular compartmentation of specialized metabolism.</title>
        <authorList>
            <person name="Sun S."/>
            <person name="Shen X."/>
            <person name="Li Y."/>
            <person name="Li Y."/>
            <person name="Wang S."/>
            <person name="Li R."/>
            <person name="Zhang H."/>
            <person name="Shen G."/>
            <person name="Guo B."/>
            <person name="Wei J."/>
            <person name="Xu J."/>
            <person name="St-Pierre B."/>
            <person name="Chen S."/>
            <person name="Sun C."/>
        </authorList>
    </citation>
    <scope>NUCLEOTIDE SEQUENCE [LARGE SCALE GENOMIC DNA]</scope>
</reference>
<protein>
    <submittedName>
        <fullName evidence="1">Uncharacterized protein</fullName>
    </submittedName>
</protein>
<sequence>MIERFFVVLLLFPGIFGWGKEGHYAICKIAQGFLSEDAEMGVKELLPDHAEGELANVCSWADEVRHHYHYRWSSPLHYVDTPDFRCNYRYCRDCHDSAGHKDRCVTGAIYNYTMQLTSVFHSSDSEIKYNLTEALMFLSHFVGDVHQPLHVGFLGDEGGNTIIVRWYRRKTNLHHVWDNMIIESALKTFYNSDLMTMIQAIQQNITDGWFSGISSGENCSTIVCPDPYASESINLSCKFAYRNATPGSTLGDDYFFSRWPVVEERLAQAGVRLAAALNSIFALKLPIANQ</sequence>
<organism evidence="1 2">
    <name type="scientific">Catharanthus roseus</name>
    <name type="common">Madagascar periwinkle</name>
    <name type="synonym">Vinca rosea</name>
    <dbReference type="NCBI Taxonomy" id="4058"/>
    <lineage>
        <taxon>Eukaryota</taxon>
        <taxon>Viridiplantae</taxon>
        <taxon>Streptophyta</taxon>
        <taxon>Embryophyta</taxon>
        <taxon>Tracheophyta</taxon>
        <taxon>Spermatophyta</taxon>
        <taxon>Magnoliopsida</taxon>
        <taxon>eudicotyledons</taxon>
        <taxon>Gunneridae</taxon>
        <taxon>Pentapetalae</taxon>
        <taxon>asterids</taxon>
        <taxon>lamiids</taxon>
        <taxon>Gentianales</taxon>
        <taxon>Apocynaceae</taxon>
        <taxon>Rauvolfioideae</taxon>
        <taxon>Vinceae</taxon>
        <taxon>Catharanthinae</taxon>
        <taxon>Catharanthus</taxon>
    </lineage>
</organism>
<name>A0ACC0A7U4_CATRO</name>
<accession>A0ACC0A7U4</accession>
<proteinExistence type="predicted"/>
<comment type="caution">
    <text evidence="1">The sequence shown here is derived from an EMBL/GenBank/DDBJ whole genome shotgun (WGS) entry which is preliminary data.</text>
</comment>
<keyword evidence="2" id="KW-1185">Reference proteome</keyword>